<dbReference type="HOGENOM" id="CLU_3110461_0_0_1"/>
<feature type="transmembrane region" description="Helical" evidence="1">
    <location>
        <begin position="6"/>
        <end position="22"/>
    </location>
</feature>
<dbReference type="Proteomes" id="UP000011087">
    <property type="component" value="Unassembled WGS sequence"/>
</dbReference>
<keyword evidence="1" id="KW-0812">Transmembrane</keyword>
<evidence type="ECO:0000313" key="4">
    <source>
        <dbReference type="Proteomes" id="UP000011087"/>
    </source>
</evidence>
<dbReference type="EnsemblProtists" id="EKX54616">
    <property type="protein sequence ID" value="EKX54616"/>
    <property type="gene ID" value="GUITHDRAFT_150060"/>
</dbReference>
<proteinExistence type="predicted"/>
<name>L1K187_GUITC</name>
<sequence>MITFSIFSGGSLFFFIFAWYLRRRFFRLSDAESFEWDVSVHGTVSKTVANR</sequence>
<organism evidence="2">
    <name type="scientific">Guillardia theta (strain CCMP2712)</name>
    <name type="common">Cryptophyte</name>
    <dbReference type="NCBI Taxonomy" id="905079"/>
    <lineage>
        <taxon>Eukaryota</taxon>
        <taxon>Cryptophyceae</taxon>
        <taxon>Pyrenomonadales</taxon>
        <taxon>Geminigeraceae</taxon>
        <taxon>Guillardia</taxon>
    </lineage>
</organism>
<accession>L1K187</accession>
<keyword evidence="1" id="KW-1133">Transmembrane helix</keyword>
<dbReference type="GeneID" id="17311289"/>
<dbReference type="AlphaFoldDB" id="L1K187"/>
<reference evidence="4" key="2">
    <citation type="submission" date="2012-11" db="EMBL/GenBank/DDBJ databases">
        <authorList>
            <person name="Kuo A."/>
            <person name="Curtis B.A."/>
            <person name="Tanifuji G."/>
            <person name="Burki F."/>
            <person name="Gruber A."/>
            <person name="Irimia M."/>
            <person name="Maruyama S."/>
            <person name="Arias M.C."/>
            <person name="Ball S.G."/>
            <person name="Gile G.H."/>
            <person name="Hirakawa Y."/>
            <person name="Hopkins J.F."/>
            <person name="Rensing S.A."/>
            <person name="Schmutz J."/>
            <person name="Symeonidi A."/>
            <person name="Elias M."/>
            <person name="Eveleigh R.J."/>
            <person name="Herman E.K."/>
            <person name="Klute M.J."/>
            <person name="Nakayama T."/>
            <person name="Obornik M."/>
            <person name="Reyes-Prieto A."/>
            <person name="Armbrust E.V."/>
            <person name="Aves S.J."/>
            <person name="Beiko R.G."/>
            <person name="Coutinho P."/>
            <person name="Dacks J.B."/>
            <person name="Durnford D.G."/>
            <person name="Fast N.M."/>
            <person name="Green B.R."/>
            <person name="Grisdale C."/>
            <person name="Hempe F."/>
            <person name="Henrissat B."/>
            <person name="Hoppner M.P."/>
            <person name="Ishida K.-I."/>
            <person name="Kim E."/>
            <person name="Koreny L."/>
            <person name="Kroth P.G."/>
            <person name="Liu Y."/>
            <person name="Malik S.-B."/>
            <person name="Maier U.G."/>
            <person name="McRose D."/>
            <person name="Mock T."/>
            <person name="Neilson J.A."/>
            <person name="Onodera N.T."/>
            <person name="Poole A.M."/>
            <person name="Pritham E.J."/>
            <person name="Richards T.A."/>
            <person name="Rocap G."/>
            <person name="Roy S.W."/>
            <person name="Sarai C."/>
            <person name="Schaack S."/>
            <person name="Shirato S."/>
            <person name="Slamovits C.H."/>
            <person name="Spencer D.F."/>
            <person name="Suzuki S."/>
            <person name="Worden A.Z."/>
            <person name="Zauner S."/>
            <person name="Barry K."/>
            <person name="Bell C."/>
            <person name="Bharti A.K."/>
            <person name="Crow J.A."/>
            <person name="Grimwood J."/>
            <person name="Kramer R."/>
            <person name="Lindquist E."/>
            <person name="Lucas S."/>
            <person name="Salamov A."/>
            <person name="McFadden G.I."/>
            <person name="Lane C.E."/>
            <person name="Keeling P.J."/>
            <person name="Gray M.W."/>
            <person name="Grigoriev I.V."/>
            <person name="Archibald J.M."/>
        </authorList>
    </citation>
    <scope>NUCLEOTIDE SEQUENCE</scope>
    <source>
        <strain evidence="4">CCMP2712</strain>
    </source>
</reference>
<keyword evidence="4" id="KW-1185">Reference proteome</keyword>
<dbReference type="RefSeq" id="XP_005841596.1">
    <property type="nucleotide sequence ID" value="XM_005841539.1"/>
</dbReference>
<protein>
    <submittedName>
        <fullName evidence="2 3">Uncharacterized protein</fullName>
    </submittedName>
</protein>
<dbReference type="KEGG" id="gtt:GUITHDRAFT_150060"/>
<evidence type="ECO:0000256" key="1">
    <source>
        <dbReference type="SAM" id="Phobius"/>
    </source>
</evidence>
<dbReference type="EMBL" id="JH992967">
    <property type="protein sequence ID" value="EKX54616.1"/>
    <property type="molecule type" value="Genomic_DNA"/>
</dbReference>
<evidence type="ECO:0000313" key="3">
    <source>
        <dbReference type="EnsemblProtists" id="EKX54616"/>
    </source>
</evidence>
<keyword evidence="1" id="KW-0472">Membrane</keyword>
<evidence type="ECO:0000313" key="2">
    <source>
        <dbReference type="EMBL" id="EKX54616.1"/>
    </source>
</evidence>
<reference evidence="3" key="3">
    <citation type="submission" date="2015-06" db="UniProtKB">
        <authorList>
            <consortium name="EnsemblProtists"/>
        </authorList>
    </citation>
    <scope>IDENTIFICATION</scope>
</reference>
<dbReference type="PaxDb" id="55529-EKX54616"/>
<gene>
    <name evidence="2" type="ORF">GUITHDRAFT_150060</name>
</gene>
<reference evidence="2 4" key="1">
    <citation type="journal article" date="2012" name="Nature">
        <title>Algal genomes reveal evolutionary mosaicism and the fate of nucleomorphs.</title>
        <authorList>
            <consortium name="DOE Joint Genome Institute"/>
            <person name="Curtis B.A."/>
            <person name="Tanifuji G."/>
            <person name="Burki F."/>
            <person name="Gruber A."/>
            <person name="Irimia M."/>
            <person name="Maruyama S."/>
            <person name="Arias M.C."/>
            <person name="Ball S.G."/>
            <person name="Gile G.H."/>
            <person name="Hirakawa Y."/>
            <person name="Hopkins J.F."/>
            <person name="Kuo A."/>
            <person name="Rensing S.A."/>
            <person name="Schmutz J."/>
            <person name="Symeonidi A."/>
            <person name="Elias M."/>
            <person name="Eveleigh R.J."/>
            <person name="Herman E.K."/>
            <person name="Klute M.J."/>
            <person name="Nakayama T."/>
            <person name="Obornik M."/>
            <person name="Reyes-Prieto A."/>
            <person name="Armbrust E.V."/>
            <person name="Aves S.J."/>
            <person name="Beiko R.G."/>
            <person name="Coutinho P."/>
            <person name="Dacks J.B."/>
            <person name="Durnford D.G."/>
            <person name="Fast N.M."/>
            <person name="Green B.R."/>
            <person name="Grisdale C.J."/>
            <person name="Hempel F."/>
            <person name="Henrissat B."/>
            <person name="Hoppner M.P."/>
            <person name="Ishida K."/>
            <person name="Kim E."/>
            <person name="Koreny L."/>
            <person name="Kroth P.G."/>
            <person name="Liu Y."/>
            <person name="Malik S.B."/>
            <person name="Maier U.G."/>
            <person name="McRose D."/>
            <person name="Mock T."/>
            <person name="Neilson J.A."/>
            <person name="Onodera N.T."/>
            <person name="Poole A.M."/>
            <person name="Pritham E.J."/>
            <person name="Richards T.A."/>
            <person name="Rocap G."/>
            <person name="Roy S.W."/>
            <person name="Sarai C."/>
            <person name="Schaack S."/>
            <person name="Shirato S."/>
            <person name="Slamovits C.H."/>
            <person name="Spencer D.F."/>
            <person name="Suzuki S."/>
            <person name="Worden A.Z."/>
            <person name="Zauner S."/>
            <person name="Barry K."/>
            <person name="Bell C."/>
            <person name="Bharti A.K."/>
            <person name="Crow J.A."/>
            <person name="Grimwood J."/>
            <person name="Kramer R."/>
            <person name="Lindquist E."/>
            <person name="Lucas S."/>
            <person name="Salamov A."/>
            <person name="McFadden G.I."/>
            <person name="Lane C.E."/>
            <person name="Keeling P.J."/>
            <person name="Gray M.W."/>
            <person name="Grigoriev I.V."/>
            <person name="Archibald J.M."/>
        </authorList>
    </citation>
    <scope>NUCLEOTIDE SEQUENCE</scope>
    <source>
        <strain evidence="2 4">CCMP2712</strain>
    </source>
</reference>